<sequence length="329" mass="36969">MGSPVNVLDKYYLAITLLVTVGYQLTGFAIAWTFQFDKITDFTGGSNFFILALLTLLLGQEFNIRNVLASVFVMVWAARLAGFLLYRVLKMGSDSRFDDIRSHFFKFFAFWVGQILWVWIVSLPVVILNSPGVSSGQPPAFGTASDILGVIIWVVGWVVETIADWQKFQYKASDPPKEKPTNVGLWGWSRHPPYFGEIMCWWGIWTLTVAPALGGVHSSDARSAQLGSLVSPLLTMLLLLFASGVPTAEKPTAQKFYKMAYPDDGSDDGHDYHERQPANGAWVNYQTYRAQTSILVPLPPTMYRALPMWIKRTFLLELPMYEWTPGTTS</sequence>
<evidence type="ECO:0000313" key="3">
    <source>
        <dbReference type="Proteomes" id="UP000313359"/>
    </source>
</evidence>
<evidence type="ECO:0000313" key="2">
    <source>
        <dbReference type="EMBL" id="RPD55989.1"/>
    </source>
</evidence>
<dbReference type="Gene3D" id="1.20.120.1630">
    <property type="match status" value="1"/>
</dbReference>
<dbReference type="GO" id="GO:0016020">
    <property type="term" value="C:membrane"/>
    <property type="evidence" value="ECO:0007669"/>
    <property type="project" value="TreeGrafter"/>
</dbReference>
<feature type="transmembrane region" description="Helical" evidence="1">
    <location>
        <begin position="64"/>
        <end position="86"/>
    </location>
</feature>
<keyword evidence="3" id="KW-1185">Reference proteome</keyword>
<gene>
    <name evidence="2" type="ORF">L227DRAFT_614867</name>
</gene>
<evidence type="ECO:0000256" key="1">
    <source>
        <dbReference type="SAM" id="Phobius"/>
    </source>
</evidence>
<accession>A0A5C2RY90</accession>
<feature type="transmembrane region" description="Helical" evidence="1">
    <location>
        <begin position="12"/>
        <end position="32"/>
    </location>
</feature>
<keyword evidence="1" id="KW-0472">Membrane</keyword>
<dbReference type="Pfam" id="PF06966">
    <property type="entry name" value="DUF1295"/>
    <property type="match status" value="1"/>
</dbReference>
<reference evidence="2" key="1">
    <citation type="journal article" date="2018" name="Genome Biol. Evol.">
        <title>Genomics and development of Lentinus tigrinus, a white-rot wood-decaying mushroom with dimorphic fruiting bodies.</title>
        <authorList>
            <person name="Wu B."/>
            <person name="Xu Z."/>
            <person name="Knudson A."/>
            <person name="Carlson A."/>
            <person name="Chen N."/>
            <person name="Kovaka S."/>
            <person name="LaButti K."/>
            <person name="Lipzen A."/>
            <person name="Pennachio C."/>
            <person name="Riley R."/>
            <person name="Schakwitz W."/>
            <person name="Umezawa K."/>
            <person name="Ohm R.A."/>
            <person name="Grigoriev I.V."/>
            <person name="Nagy L.G."/>
            <person name="Gibbons J."/>
            <person name="Hibbett D."/>
        </authorList>
    </citation>
    <scope>NUCLEOTIDE SEQUENCE [LARGE SCALE GENOMIC DNA]</scope>
    <source>
        <strain evidence="2">ALCF2SS1-6</strain>
    </source>
</reference>
<dbReference type="OrthoDB" id="67965at2759"/>
<feature type="transmembrane region" description="Helical" evidence="1">
    <location>
        <begin position="140"/>
        <end position="159"/>
    </location>
</feature>
<dbReference type="InterPro" id="IPR010721">
    <property type="entry name" value="UstE-like"/>
</dbReference>
<feature type="transmembrane region" description="Helical" evidence="1">
    <location>
        <begin position="198"/>
        <end position="217"/>
    </location>
</feature>
<organism evidence="2 3">
    <name type="scientific">Lentinus tigrinus ALCF2SS1-6</name>
    <dbReference type="NCBI Taxonomy" id="1328759"/>
    <lineage>
        <taxon>Eukaryota</taxon>
        <taxon>Fungi</taxon>
        <taxon>Dikarya</taxon>
        <taxon>Basidiomycota</taxon>
        <taxon>Agaricomycotina</taxon>
        <taxon>Agaricomycetes</taxon>
        <taxon>Polyporales</taxon>
        <taxon>Polyporaceae</taxon>
        <taxon>Lentinus</taxon>
    </lineage>
</organism>
<feature type="transmembrane region" description="Helical" evidence="1">
    <location>
        <begin position="107"/>
        <end position="128"/>
    </location>
</feature>
<dbReference type="PANTHER" id="PTHR32251:SF15">
    <property type="entry name" value="3-OXO-5-ALPHA-STEROID 4-DEHYDROGENASE (DUF1295)"/>
    <property type="match status" value="1"/>
</dbReference>
<feature type="transmembrane region" description="Helical" evidence="1">
    <location>
        <begin position="229"/>
        <end position="248"/>
    </location>
</feature>
<keyword evidence="1" id="KW-1133">Transmembrane helix</keyword>
<protein>
    <submittedName>
        <fullName evidence="2">DUF1295-domain-containing protein</fullName>
    </submittedName>
</protein>
<keyword evidence="1" id="KW-0812">Transmembrane</keyword>
<name>A0A5C2RY90_9APHY</name>
<dbReference type="PANTHER" id="PTHR32251">
    <property type="entry name" value="3-OXO-5-ALPHA-STEROID 4-DEHYDROGENASE"/>
    <property type="match status" value="1"/>
</dbReference>
<proteinExistence type="predicted"/>
<dbReference type="AlphaFoldDB" id="A0A5C2RY90"/>
<dbReference type="Proteomes" id="UP000313359">
    <property type="component" value="Unassembled WGS sequence"/>
</dbReference>
<dbReference type="EMBL" id="ML122291">
    <property type="protein sequence ID" value="RPD55989.1"/>
    <property type="molecule type" value="Genomic_DNA"/>
</dbReference>